<feature type="transmembrane region" description="Helical" evidence="4">
    <location>
        <begin position="105"/>
        <end position="128"/>
    </location>
</feature>
<evidence type="ECO:0000256" key="1">
    <source>
        <dbReference type="ARBA" id="ARBA00022598"/>
    </source>
</evidence>
<keyword evidence="2" id="KW-0443">Lipid metabolism</keyword>
<dbReference type="InterPro" id="IPR000873">
    <property type="entry name" value="AMP-dep_synth/lig_dom"/>
</dbReference>
<keyword evidence="7" id="KW-1185">Reference proteome</keyword>
<dbReference type="Pfam" id="PF00501">
    <property type="entry name" value="AMP-binding"/>
    <property type="match status" value="1"/>
</dbReference>
<evidence type="ECO:0000259" key="5">
    <source>
        <dbReference type="Pfam" id="PF00501"/>
    </source>
</evidence>
<dbReference type="Gene3D" id="3.40.50.12780">
    <property type="entry name" value="N-terminal domain of ligase-like"/>
    <property type="match status" value="1"/>
</dbReference>
<dbReference type="EMBL" id="BPLQ01008008">
    <property type="protein sequence ID" value="GIY34027.1"/>
    <property type="molecule type" value="Genomic_DNA"/>
</dbReference>
<gene>
    <name evidence="6" type="primary">ACSL1</name>
    <name evidence="6" type="ORF">CDAR_567831</name>
</gene>
<sequence length="641" mass="70738">MPKNKKGKERIRSSVLLDDPTQLVGEIPGSENVKNTFDCLKNGLQVSNDGNCIGSKNPVTGEYEWLSYSEVISKSQSIGSGLLQLGLKPQNDNFVGMFAVNKQEFLLSVCACAAYSMVSIPLYLTLGWQSVIYIINQASLSVVIVNNSENALKILNNSQQLPTLKYLVMLDPITPDVQQAADKGGVQLLPFKTLEDLGRNSLKELVLPKSDDIFCIPYTSGTTGVPKGVLLTHRSMIACIAALKIGYGEAGVYGGTILSYLPPAHIYEICNEIASLYFGRRIACYSGDIKKLMDEVQLLKPTILPLVPRLMNALFAKAKESVGDSALKSFLVKVALSRKEKLLKRGKVTNQSIWDKLVFKKFQDALGGNVHMVVTTSAPISAEVMSFFRCASGAYVFEAYGQTETLASAMTLPLEYAGGFTGPPVTCNFVKLVDVPEMGYYSKDDFGEVCMKGPNVFKGYFKNEEATKESIIDGWQHSGDIGRWLPNGSLKIVDRKKHLFKLSQGEYIAPEKVEAIYSESKLVLQIFVDGSTDQNYIIALVVPEPAALKNWLKSKGHKDTGDINQLLSNKEVKKDFLMELRKIGSEKELNSLEQARNMSFLSEPFSTANDLMSPTFKVRRGQARKHYEALINSLYEEGPLV</sequence>
<evidence type="ECO:0000256" key="3">
    <source>
        <dbReference type="ARBA" id="ARBA00026121"/>
    </source>
</evidence>
<evidence type="ECO:0000313" key="6">
    <source>
        <dbReference type="EMBL" id="GIY34027.1"/>
    </source>
</evidence>
<evidence type="ECO:0000313" key="7">
    <source>
        <dbReference type="Proteomes" id="UP001054837"/>
    </source>
</evidence>
<dbReference type="GO" id="GO:0004467">
    <property type="term" value="F:long-chain fatty acid-CoA ligase activity"/>
    <property type="evidence" value="ECO:0007669"/>
    <property type="project" value="UniProtKB-EC"/>
</dbReference>
<reference evidence="6 7" key="1">
    <citation type="submission" date="2021-06" db="EMBL/GenBank/DDBJ databases">
        <title>Caerostris darwini draft genome.</title>
        <authorList>
            <person name="Kono N."/>
            <person name="Arakawa K."/>
        </authorList>
    </citation>
    <scope>NUCLEOTIDE SEQUENCE [LARGE SCALE GENOMIC DNA]</scope>
</reference>
<dbReference type="EC" id="6.2.1.3" evidence="3"/>
<keyword evidence="4" id="KW-0472">Membrane</keyword>
<accession>A0AAV4SKI9</accession>
<dbReference type="PANTHER" id="PTHR43272">
    <property type="entry name" value="LONG-CHAIN-FATTY-ACID--COA LIGASE"/>
    <property type="match status" value="1"/>
</dbReference>
<name>A0AAV4SKI9_9ARAC</name>
<keyword evidence="1 6" id="KW-0436">Ligase</keyword>
<dbReference type="GO" id="GO:0005783">
    <property type="term" value="C:endoplasmic reticulum"/>
    <property type="evidence" value="ECO:0007669"/>
    <property type="project" value="TreeGrafter"/>
</dbReference>
<keyword evidence="4" id="KW-0812">Transmembrane</keyword>
<dbReference type="Proteomes" id="UP001054837">
    <property type="component" value="Unassembled WGS sequence"/>
</dbReference>
<feature type="domain" description="AMP-dependent synthetase/ligase" evidence="5">
    <location>
        <begin position="60"/>
        <end position="461"/>
    </location>
</feature>
<keyword evidence="4" id="KW-1133">Transmembrane helix</keyword>
<protein>
    <recommendedName>
        <fullName evidence="3">long-chain-fatty-acid--CoA ligase</fullName>
        <ecNumber evidence="3">6.2.1.3</ecNumber>
    </recommendedName>
</protein>
<dbReference type="GO" id="GO:0016020">
    <property type="term" value="C:membrane"/>
    <property type="evidence" value="ECO:0007669"/>
    <property type="project" value="TreeGrafter"/>
</dbReference>
<keyword evidence="2" id="KW-0276">Fatty acid metabolism</keyword>
<dbReference type="InterPro" id="IPR020845">
    <property type="entry name" value="AMP-binding_CS"/>
</dbReference>
<dbReference type="AlphaFoldDB" id="A0AAV4SKI9"/>
<dbReference type="PROSITE" id="PS00455">
    <property type="entry name" value="AMP_BINDING"/>
    <property type="match status" value="1"/>
</dbReference>
<dbReference type="PANTHER" id="PTHR43272:SF89">
    <property type="entry name" value="LONG-CHAIN-FATTY-ACID--COA LIGASE"/>
    <property type="match status" value="1"/>
</dbReference>
<dbReference type="SUPFAM" id="SSF56801">
    <property type="entry name" value="Acetyl-CoA synthetase-like"/>
    <property type="match status" value="1"/>
</dbReference>
<proteinExistence type="predicted"/>
<dbReference type="InterPro" id="IPR042099">
    <property type="entry name" value="ANL_N_sf"/>
</dbReference>
<evidence type="ECO:0000256" key="2">
    <source>
        <dbReference type="ARBA" id="ARBA00022832"/>
    </source>
</evidence>
<evidence type="ECO:0000256" key="4">
    <source>
        <dbReference type="SAM" id="Phobius"/>
    </source>
</evidence>
<organism evidence="6 7">
    <name type="scientific">Caerostris darwini</name>
    <dbReference type="NCBI Taxonomy" id="1538125"/>
    <lineage>
        <taxon>Eukaryota</taxon>
        <taxon>Metazoa</taxon>
        <taxon>Ecdysozoa</taxon>
        <taxon>Arthropoda</taxon>
        <taxon>Chelicerata</taxon>
        <taxon>Arachnida</taxon>
        <taxon>Araneae</taxon>
        <taxon>Araneomorphae</taxon>
        <taxon>Entelegynae</taxon>
        <taxon>Araneoidea</taxon>
        <taxon>Araneidae</taxon>
        <taxon>Caerostris</taxon>
    </lineage>
</organism>
<comment type="caution">
    <text evidence="6">The sequence shown here is derived from an EMBL/GenBank/DDBJ whole genome shotgun (WGS) entry which is preliminary data.</text>
</comment>